<feature type="compositionally biased region" description="Pro residues" evidence="1">
    <location>
        <begin position="487"/>
        <end position="499"/>
    </location>
</feature>
<name>A0AAN1QPC0_SYNEL</name>
<dbReference type="PROSITE" id="PS50076">
    <property type="entry name" value="DNAJ_2"/>
    <property type="match status" value="1"/>
</dbReference>
<protein>
    <submittedName>
        <fullName evidence="3">IMS domain-containing protein</fullName>
    </submittedName>
</protein>
<dbReference type="Proteomes" id="UP000267249">
    <property type="component" value="Chromosome"/>
</dbReference>
<dbReference type="InterPro" id="IPR058032">
    <property type="entry name" value="CDP1-like_a_solenoid_1"/>
</dbReference>
<dbReference type="InterPro" id="IPR057137">
    <property type="entry name" value="CDP1-like_a_solenoid_2"/>
</dbReference>
<dbReference type="Pfam" id="PF23468">
    <property type="entry name" value="ARC6"/>
    <property type="match status" value="1"/>
</dbReference>
<gene>
    <name evidence="3" type="ORF">DOP62_09195</name>
</gene>
<feature type="region of interest" description="Disordered" evidence="1">
    <location>
        <begin position="470"/>
        <end position="499"/>
    </location>
</feature>
<organism evidence="3 4">
    <name type="scientific">Synechococcus elongatus PCC 11801</name>
    <dbReference type="NCBI Taxonomy" id="2219813"/>
    <lineage>
        <taxon>Bacteria</taxon>
        <taxon>Bacillati</taxon>
        <taxon>Cyanobacteriota</taxon>
        <taxon>Cyanophyceae</taxon>
        <taxon>Synechococcales</taxon>
        <taxon>Synechococcaceae</taxon>
        <taxon>Synechococcus</taxon>
    </lineage>
</organism>
<proteinExistence type="predicted"/>
<dbReference type="AlphaFoldDB" id="A0AAN1QPC0"/>
<dbReference type="SUPFAM" id="SSF46565">
    <property type="entry name" value="Chaperone J-domain"/>
    <property type="match status" value="1"/>
</dbReference>
<dbReference type="Pfam" id="PF13355">
    <property type="entry name" value="ARC6-like_IMS"/>
    <property type="match status" value="1"/>
</dbReference>
<dbReference type="InterPro" id="IPR036869">
    <property type="entry name" value="J_dom_sf"/>
</dbReference>
<evidence type="ECO:0000256" key="1">
    <source>
        <dbReference type="SAM" id="MobiDB-lite"/>
    </source>
</evidence>
<dbReference type="PANTHER" id="PTHR33925">
    <property type="entry name" value="PLASTID DIVISION PROTEIN CDP1, CHLOROPLASTIC-RELATED"/>
    <property type="match status" value="1"/>
</dbReference>
<dbReference type="Pfam" id="PF25515">
    <property type="entry name" value="Arm_PDR"/>
    <property type="match status" value="1"/>
</dbReference>
<feature type="domain" description="J" evidence="2">
    <location>
        <begin position="6"/>
        <end position="70"/>
    </location>
</feature>
<dbReference type="InterPro" id="IPR025344">
    <property type="entry name" value="CDP1-like_IMS"/>
</dbReference>
<evidence type="ECO:0000313" key="4">
    <source>
        <dbReference type="Proteomes" id="UP000267249"/>
    </source>
</evidence>
<evidence type="ECO:0000259" key="2">
    <source>
        <dbReference type="PROSITE" id="PS50076"/>
    </source>
</evidence>
<dbReference type="InterPro" id="IPR044685">
    <property type="entry name" value="CPD1-like"/>
</dbReference>
<reference evidence="3 4" key="1">
    <citation type="journal article" date="2018" name="Sci. Rep.">
        <title>Genome Features and Biochemical Characteristics of a Robust, Fast Growing and Naturally Transformable Cyanobacterium Synechococcus elongatus PCC 11801 Isolated from India.</title>
        <authorList>
            <person name="Jaiswal D."/>
            <person name="Sengupta A."/>
            <person name="Sohoni S."/>
            <person name="Sengupta S."/>
            <person name="Phadnavis A.G."/>
            <person name="Pakrasi H.B."/>
            <person name="Wangikar P.P."/>
        </authorList>
    </citation>
    <scope>NUCLEOTIDE SEQUENCE [LARGE SCALE GENOMIC DNA]</scope>
    <source>
        <strain evidence="3 4">PCC 11801</strain>
    </source>
</reference>
<dbReference type="RefSeq" id="WP_208673171.1">
    <property type="nucleotide sequence ID" value="NZ_CP030139.2"/>
</dbReference>
<feature type="region of interest" description="Disordered" evidence="1">
    <location>
        <begin position="414"/>
        <end position="443"/>
    </location>
</feature>
<evidence type="ECO:0000313" key="3">
    <source>
        <dbReference type="EMBL" id="AZB72869.1"/>
    </source>
</evidence>
<sequence length="627" mass="70086">MRIPLDYYRILCVGVQASADAIAESYRDRLNQVPSHEFSELALQARRQLLEAAITELSDSEQRDRYDRRFFQGGAEAIEPTLELEDWQRIGALLILLELGEYDRVSQLAEDLLPEYEASTEVRDQFASSDVALAIALSQQALGRECRQQNLYERAAQNFSRSQAAIADHPRFLELSRTLEQEQAQLRPYRILDRLAQSLTADSDRQQGLLLLQAMLDDRQGIEGPGDDGSGLTLDNFLLFLQQIRGYLTLAEQQLLFESEARRPSPAASFFACYALIARGFRDHQPALIHRASLLLRELQSRMDVHLEQAIVSLLLGQPAEAETLLVQSKDEETLSQIRTLAQGEALIVGLCRFTENWLATTVFPGFRDLKGAAAPLQPYFDNPDVQTYLDAIVELPPDLIPEPLPTELLETRSPLVATELPTLTTPSAAPPARRRRRDRSARPSQRLPIRWLAIGGVALLVGGSVWAWRSRSQSPPTQPPQTTQTPPQPAPAPVPTPAPVALDRAQAQTVVQNWLAAKAAALGPQYDRDRLATVLTGDILRRWQGLAIQQADTQSTSQFDHKVAVESVELSDGDRRATVQAKVDEIELVYRDNRLIDTRQDVGLVIRYQLIRENGVWKISASEVVP</sequence>
<dbReference type="InterPro" id="IPR001623">
    <property type="entry name" value="DnaJ_domain"/>
</dbReference>
<dbReference type="PANTHER" id="PTHR33925:SF1">
    <property type="entry name" value="PROTEIN ACCUMULATION AND REPLICATION OF CHLOROPLASTS 6, CHLOROPLASTIC"/>
    <property type="match status" value="1"/>
</dbReference>
<dbReference type="Gene3D" id="1.10.287.110">
    <property type="entry name" value="DnaJ domain"/>
    <property type="match status" value="1"/>
</dbReference>
<accession>A0AAN1QPC0</accession>
<dbReference type="EMBL" id="CP030139">
    <property type="protein sequence ID" value="AZB72869.1"/>
    <property type="molecule type" value="Genomic_DNA"/>
</dbReference>